<proteinExistence type="predicted"/>
<dbReference type="Proteomes" id="UP000266643">
    <property type="component" value="Unassembled WGS sequence"/>
</dbReference>
<evidence type="ECO:0000313" key="2">
    <source>
        <dbReference type="EMBL" id="RHY44403.1"/>
    </source>
</evidence>
<comment type="caution">
    <text evidence="2">The sequence shown here is derived from an EMBL/GenBank/DDBJ whole genome shotgun (WGS) entry which is preliminary data.</text>
</comment>
<dbReference type="EMBL" id="QUTD01008912">
    <property type="protein sequence ID" value="RHY44403.1"/>
    <property type="molecule type" value="Genomic_DNA"/>
</dbReference>
<dbReference type="AlphaFoldDB" id="A0A397CD78"/>
<keyword evidence="1" id="KW-0175">Coiled coil</keyword>
<name>A0A397CD78_APHAT</name>
<feature type="coiled-coil region" evidence="1">
    <location>
        <begin position="220"/>
        <end position="247"/>
    </location>
</feature>
<evidence type="ECO:0008006" key="4">
    <source>
        <dbReference type="Google" id="ProtNLM"/>
    </source>
</evidence>
<sequence>MWQAVKLSKFTAACTLSVNPNSHGMSEEGSEGVEVHEKKWWTEEEDKILLTQINNTRPFLQRKDTRKAWDTMAATLKGVDGFTRPGIDGKKAQTRFLLLIDGKKAQNRFLLLVRQHKSNNNEAARLSGATEDETPKSRLLDDLVPLYNDAATKKRAATPLSEADEKAASIKFIREQAMLRGKRKSLESSDGSDVGGLSKNKFILEAQDKEVELEKERLAFKKLKFEREMEEREKDRAERELERQERQQIRDIESRRNDEMMRIIRHFIDKA</sequence>
<dbReference type="PANTHER" id="PTHR37558:SF1">
    <property type="entry name" value="HTH CENPB-TYPE DOMAIN-CONTAINING PROTEIN"/>
    <property type="match status" value="1"/>
</dbReference>
<evidence type="ECO:0000313" key="3">
    <source>
        <dbReference type="Proteomes" id="UP000266643"/>
    </source>
</evidence>
<dbReference type="VEuPathDB" id="FungiDB:H257_09293"/>
<evidence type="ECO:0000256" key="1">
    <source>
        <dbReference type="SAM" id="Coils"/>
    </source>
</evidence>
<dbReference type="PANTHER" id="PTHR37558">
    <property type="entry name" value="HTH CENPB-TYPE DOMAIN-CONTAINING PROTEIN"/>
    <property type="match status" value="1"/>
</dbReference>
<protein>
    <recommendedName>
        <fullName evidence="4">Myb-like domain-containing protein</fullName>
    </recommendedName>
</protein>
<gene>
    <name evidence="2" type="ORF">DYB30_011202</name>
</gene>
<accession>A0A397CD78</accession>
<reference evidence="2 3" key="1">
    <citation type="submission" date="2018-08" db="EMBL/GenBank/DDBJ databases">
        <title>Aphanomyces genome sequencing and annotation.</title>
        <authorList>
            <person name="Minardi D."/>
            <person name="Oidtmann B."/>
            <person name="Van Der Giezen M."/>
            <person name="Studholme D.J."/>
        </authorList>
    </citation>
    <scope>NUCLEOTIDE SEQUENCE [LARGE SCALE GENOMIC DNA]</scope>
    <source>
        <strain evidence="2 3">D2</strain>
    </source>
</reference>
<organism evidence="2 3">
    <name type="scientific">Aphanomyces astaci</name>
    <name type="common">Crayfish plague agent</name>
    <dbReference type="NCBI Taxonomy" id="112090"/>
    <lineage>
        <taxon>Eukaryota</taxon>
        <taxon>Sar</taxon>
        <taxon>Stramenopiles</taxon>
        <taxon>Oomycota</taxon>
        <taxon>Saprolegniomycetes</taxon>
        <taxon>Saprolegniales</taxon>
        <taxon>Verrucalvaceae</taxon>
        <taxon>Aphanomyces</taxon>
    </lineage>
</organism>